<reference evidence="1 2" key="1">
    <citation type="submission" date="2023-05" db="EMBL/GenBank/DDBJ databases">
        <title>B98-5 Cell Line De Novo Hybrid Assembly: An Optical Mapping Approach.</title>
        <authorList>
            <person name="Kananen K."/>
            <person name="Auerbach J.A."/>
            <person name="Kautto E."/>
            <person name="Blachly J.S."/>
        </authorList>
    </citation>
    <scope>NUCLEOTIDE SEQUENCE [LARGE SCALE GENOMIC DNA]</scope>
    <source>
        <strain evidence="1">B95-8</strain>
        <tissue evidence="1">Cell line</tissue>
    </source>
</reference>
<organism evidence="1 2">
    <name type="scientific">Saguinus oedipus</name>
    <name type="common">Cotton-top tamarin</name>
    <name type="synonym">Oedipomidas oedipus</name>
    <dbReference type="NCBI Taxonomy" id="9490"/>
    <lineage>
        <taxon>Eukaryota</taxon>
        <taxon>Metazoa</taxon>
        <taxon>Chordata</taxon>
        <taxon>Craniata</taxon>
        <taxon>Vertebrata</taxon>
        <taxon>Euteleostomi</taxon>
        <taxon>Mammalia</taxon>
        <taxon>Eutheria</taxon>
        <taxon>Euarchontoglires</taxon>
        <taxon>Primates</taxon>
        <taxon>Haplorrhini</taxon>
        <taxon>Platyrrhini</taxon>
        <taxon>Cebidae</taxon>
        <taxon>Callitrichinae</taxon>
        <taxon>Saguinus</taxon>
    </lineage>
</organism>
<dbReference type="Proteomes" id="UP001266305">
    <property type="component" value="Unassembled WGS sequence"/>
</dbReference>
<comment type="caution">
    <text evidence="1">The sequence shown here is derived from an EMBL/GenBank/DDBJ whole genome shotgun (WGS) entry which is preliminary data.</text>
</comment>
<keyword evidence="2" id="KW-1185">Reference proteome</keyword>
<evidence type="ECO:0000313" key="1">
    <source>
        <dbReference type="EMBL" id="KAK2110792.1"/>
    </source>
</evidence>
<protein>
    <submittedName>
        <fullName evidence="1">Uncharacterized protein</fullName>
    </submittedName>
</protein>
<gene>
    <name evidence="1" type="ORF">P7K49_010538</name>
</gene>
<accession>A0ABQ9VN20</accession>
<dbReference type="EMBL" id="JASSZA010000005">
    <property type="protein sequence ID" value="KAK2110792.1"/>
    <property type="molecule type" value="Genomic_DNA"/>
</dbReference>
<evidence type="ECO:0000313" key="2">
    <source>
        <dbReference type="Proteomes" id="UP001266305"/>
    </source>
</evidence>
<proteinExistence type="predicted"/>
<name>A0ABQ9VN20_SAGOE</name>
<sequence>MLSVCLVPATAGRGNWPHAKKAVSHPMVPNVAVILLCVNLPAFQERRVWVLFANLCASPQPAISLALVSLLVWLAHVNHPARNLRVVRKSAVMPVPARKAPARNLAACLGYVGQLVANQPAVMLDPANHPAPK</sequence>